<dbReference type="InterPro" id="IPR015946">
    <property type="entry name" value="KH_dom-like_a/b"/>
</dbReference>
<protein>
    <submittedName>
        <fullName evidence="1">Peroxiredoxin</fullName>
    </submittedName>
</protein>
<dbReference type="InterPro" id="IPR052707">
    <property type="entry name" value="OsmC_Ohr_Peroxiredoxin"/>
</dbReference>
<keyword evidence="2" id="KW-1185">Reference proteome</keyword>
<dbReference type="Pfam" id="PF02566">
    <property type="entry name" value="OsmC"/>
    <property type="match status" value="1"/>
</dbReference>
<dbReference type="Gene3D" id="3.30.300.20">
    <property type="match status" value="1"/>
</dbReference>
<dbReference type="InterPro" id="IPR003718">
    <property type="entry name" value="OsmC/Ohr_fam"/>
</dbReference>
<reference evidence="1" key="1">
    <citation type="journal article" date="2014" name="Int. J. Syst. Evol. Microbiol.">
        <title>Complete genome sequence of Corynebacterium casei LMG S-19264T (=DSM 44701T), isolated from a smear-ripened cheese.</title>
        <authorList>
            <consortium name="US DOE Joint Genome Institute (JGI-PGF)"/>
            <person name="Walter F."/>
            <person name="Albersmeier A."/>
            <person name="Kalinowski J."/>
            <person name="Ruckert C."/>
        </authorList>
    </citation>
    <scope>NUCLEOTIDE SEQUENCE</scope>
    <source>
        <strain evidence="1">NBRC 108769</strain>
    </source>
</reference>
<dbReference type="SUPFAM" id="SSF82784">
    <property type="entry name" value="OsmC-like"/>
    <property type="match status" value="1"/>
</dbReference>
<dbReference type="PANTHER" id="PTHR42830:SF1">
    <property type="entry name" value="OSMOTICALLY INDUCIBLE FAMILY PROTEIN"/>
    <property type="match status" value="1"/>
</dbReference>
<dbReference type="RefSeq" id="WP_235294412.1">
    <property type="nucleotide sequence ID" value="NZ_BSOH01000015.1"/>
</dbReference>
<proteinExistence type="predicted"/>
<sequence length="146" mass="15350">MATKRKASAHWAGTGAEGSGTLNTSNKFFNDTPYSFKTRFKNEDGKEGTNPEELIAAAHSGCYAMALSFAIAEAGHEAESLDVKAEVVLDEVEGGFGITGITLDLKGKVPGMSEEKFMELAEGAKKGCPISKALSSVPIKLNASFS</sequence>
<dbReference type="GO" id="GO:0006979">
    <property type="term" value="P:response to oxidative stress"/>
    <property type="evidence" value="ECO:0007669"/>
    <property type="project" value="InterPro"/>
</dbReference>
<dbReference type="Proteomes" id="UP001156666">
    <property type="component" value="Unassembled WGS sequence"/>
</dbReference>
<dbReference type="EMBL" id="BSOH01000015">
    <property type="protein sequence ID" value="GLR18158.1"/>
    <property type="molecule type" value="Genomic_DNA"/>
</dbReference>
<dbReference type="InterPro" id="IPR019904">
    <property type="entry name" value="Peroxiredoxin_OsmC"/>
</dbReference>
<dbReference type="AlphaFoldDB" id="A0AA37SNT3"/>
<organism evidence="1 2">
    <name type="scientific">Portibacter lacus</name>
    <dbReference type="NCBI Taxonomy" id="1099794"/>
    <lineage>
        <taxon>Bacteria</taxon>
        <taxon>Pseudomonadati</taxon>
        <taxon>Bacteroidota</taxon>
        <taxon>Saprospiria</taxon>
        <taxon>Saprospirales</taxon>
        <taxon>Haliscomenobacteraceae</taxon>
        <taxon>Portibacter</taxon>
    </lineage>
</organism>
<gene>
    <name evidence="1" type="ORF">GCM10007940_27730</name>
</gene>
<evidence type="ECO:0000313" key="1">
    <source>
        <dbReference type="EMBL" id="GLR18158.1"/>
    </source>
</evidence>
<evidence type="ECO:0000313" key="2">
    <source>
        <dbReference type="Proteomes" id="UP001156666"/>
    </source>
</evidence>
<reference evidence="1" key="2">
    <citation type="submission" date="2023-01" db="EMBL/GenBank/DDBJ databases">
        <title>Draft genome sequence of Portibacter lacus strain NBRC 108769.</title>
        <authorList>
            <person name="Sun Q."/>
            <person name="Mori K."/>
        </authorList>
    </citation>
    <scope>NUCLEOTIDE SEQUENCE</scope>
    <source>
        <strain evidence="1">NBRC 108769</strain>
    </source>
</reference>
<dbReference type="InterPro" id="IPR036102">
    <property type="entry name" value="OsmC/Ohrsf"/>
</dbReference>
<dbReference type="GO" id="GO:0004601">
    <property type="term" value="F:peroxidase activity"/>
    <property type="evidence" value="ECO:0007669"/>
    <property type="project" value="InterPro"/>
</dbReference>
<comment type="caution">
    <text evidence="1">The sequence shown here is derived from an EMBL/GenBank/DDBJ whole genome shotgun (WGS) entry which is preliminary data.</text>
</comment>
<accession>A0AA37SNT3</accession>
<dbReference type="PANTHER" id="PTHR42830">
    <property type="entry name" value="OSMOTICALLY INDUCIBLE FAMILY PROTEIN"/>
    <property type="match status" value="1"/>
</dbReference>
<name>A0AA37SNT3_9BACT</name>
<dbReference type="NCBIfam" id="TIGR03562">
    <property type="entry name" value="osmo_induc_OsmC"/>
    <property type="match status" value="1"/>
</dbReference>